<dbReference type="PANTHER" id="PTHR14136">
    <property type="entry name" value="BTB_POZ DOMAIN-CONTAINING PROTEIN KCTD9"/>
    <property type="match status" value="1"/>
</dbReference>
<keyword evidence="2" id="KW-1185">Reference proteome</keyword>
<dbReference type="Proteomes" id="UP001361570">
    <property type="component" value="Unassembled WGS sequence"/>
</dbReference>
<name>A0ABU8DZ70_9ACTN</name>
<dbReference type="PANTHER" id="PTHR14136:SF17">
    <property type="entry name" value="BTB_POZ DOMAIN-CONTAINING PROTEIN KCTD9"/>
    <property type="match status" value="1"/>
</dbReference>
<dbReference type="InterPro" id="IPR051082">
    <property type="entry name" value="Pentapeptide-BTB/POZ_domain"/>
</dbReference>
<sequence length="276" mass="28964">MSAPTSARAPSADELQADCRRCAALCCVVPAFSRGADFALTKPAGTACPHLGADDRCGIHPVLRDRGFPGCVVYDCFGAGQHVTQHVWPGLDRRDAAQLHQVAVVFPVVRALQELRWLVRAARGLDLPADLADELAVVDAQLARRVRGGVEELRDEPVGAVRAQVNALLTRAAAHARRGVARPRDLRGADLAGAALGGADLRGAVLRGAVLLGADLRRADLRLADLTGADTRGAQLAGADLRGALFLTRAQLEAAQGDAATRLDGSASRPAHWAAR</sequence>
<dbReference type="Gene3D" id="2.160.20.80">
    <property type="entry name" value="E3 ubiquitin-protein ligase SopA"/>
    <property type="match status" value="1"/>
</dbReference>
<reference evidence="1 2" key="1">
    <citation type="submission" date="2024-03" db="EMBL/GenBank/DDBJ databases">
        <title>Draft genome sequence of Klenkia sp. LSe6-5.</title>
        <authorList>
            <person name="Duangmal K."/>
            <person name="Chantavorakit T."/>
        </authorList>
    </citation>
    <scope>NUCLEOTIDE SEQUENCE [LARGE SCALE GENOMIC DNA]</scope>
    <source>
        <strain evidence="1 2">LSe6-5</strain>
    </source>
</reference>
<evidence type="ECO:0000313" key="1">
    <source>
        <dbReference type="EMBL" id="MEI4274130.1"/>
    </source>
</evidence>
<dbReference type="RefSeq" id="WP_336406245.1">
    <property type="nucleotide sequence ID" value="NZ_JBAPLU010000036.1"/>
</dbReference>
<dbReference type="InterPro" id="IPR001646">
    <property type="entry name" value="5peptide_repeat"/>
</dbReference>
<evidence type="ECO:0000313" key="2">
    <source>
        <dbReference type="Proteomes" id="UP001361570"/>
    </source>
</evidence>
<comment type="caution">
    <text evidence="1">The sequence shown here is derived from an EMBL/GenBank/DDBJ whole genome shotgun (WGS) entry which is preliminary data.</text>
</comment>
<dbReference type="SUPFAM" id="SSF141571">
    <property type="entry name" value="Pentapeptide repeat-like"/>
    <property type="match status" value="1"/>
</dbReference>
<protein>
    <submittedName>
        <fullName evidence="1">Pentapeptide repeat-containing protein</fullName>
    </submittedName>
</protein>
<proteinExistence type="predicted"/>
<accession>A0ABU8DZ70</accession>
<dbReference type="Pfam" id="PF00805">
    <property type="entry name" value="Pentapeptide"/>
    <property type="match status" value="1"/>
</dbReference>
<gene>
    <name evidence="1" type="ORF">TEK04_20590</name>
</gene>
<organism evidence="1 2">
    <name type="scientific">Klenkia sesuvii</name>
    <dbReference type="NCBI Taxonomy" id="3103137"/>
    <lineage>
        <taxon>Bacteria</taxon>
        <taxon>Bacillati</taxon>
        <taxon>Actinomycetota</taxon>
        <taxon>Actinomycetes</taxon>
        <taxon>Geodermatophilales</taxon>
        <taxon>Geodermatophilaceae</taxon>
        <taxon>Klenkia</taxon>
    </lineage>
</organism>
<dbReference type="EMBL" id="JBAPLU010000036">
    <property type="protein sequence ID" value="MEI4274130.1"/>
    <property type="molecule type" value="Genomic_DNA"/>
</dbReference>